<evidence type="ECO:0000256" key="1">
    <source>
        <dbReference type="SAM" id="MobiDB-lite"/>
    </source>
</evidence>
<dbReference type="EMBL" id="JABFAB010000005">
    <property type="protein sequence ID" value="MBA0648980.1"/>
    <property type="molecule type" value="Genomic_DNA"/>
</dbReference>
<dbReference type="OrthoDB" id="10428565at2759"/>
<name>A0A7J8UF12_9ROSI</name>
<evidence type="ECO:0000313" key="3">
    <source>
        <dbReference type="Proteomes" id="UP000593573"/>
    </source>
</evidence>
<gene>
    <name evidence="2" type="ORF">Goklo_016600</name>
</gene>
<accession>A0A7J8UF12</accession>
<reference evidence="2 3" key="1">
    <citation type="journal article" date="2019" name="Genome Biol. Evol.">
        <title>Insights into the evolution of the New World diploid cottons (Gossypium, subgenus Houzingenia) based on genome sequencing.</title>
        <authorList>
            <person name="Grover C.E."/>
            <person name="Arick M.A. 2nd"/>
            <person name="Thrash A."/>
            <person name="Conover J.L."/>
            <person name="Sanders W.S."/>
            <person name="Peterson D.G."/>
            <person name="Frelichowski J.E."/>
            <person name="Scheffler J.A."/>
            <person name="Scheffler B.E."/>
            <person name="Wendel J.F."/>
        </authorList>
    </citation>
    <scope>NUCLEOTIDE SEQUENCE [LARGE SCALE GENOMIC DNA]</scope>
    <source>
        <strain evidence="2">57</strain>
        <tissue evidence="2">Leaf</tissue>
    </source>
</reference>
<protein>
    <submittedName>
        <fullName evidence="2">Uncharacterized protein</fullName>
    </submittedName>
</protein>
<evidence type="ECO:0000313" key="2">
    <source>
        <dbReference type="EMBL" id="MBA0648980.1"/>
    </source>
</evidence>
<keyword evidence="3" id="KW-1185">Reference proteome</keyword>
<sequence length="201" mass="22800">MVGRCALNHFGETAEEANLEAWATLGSVPADVARATSNHGLSYVGLSDVLEDVRLLLDQHLKIEFKWMSYVDPEIISCIPTRSVIQLGNVGREGAVDSTLARPEAVTNSSNFPKLNVEIIFLELQGKMFMQEHGFEPSIILCKEIWPLVQHYRWEHFSVPLGKPYQVEKQGSEEGEYSEDEEVEKEEDEMEQDSQEEKDED</sequence>
<organism evidence="2 3">
    <name type="scientific">Gossypium klotzschianum</name>
    <dbReference type="NCBI Taxonomy" id="34286"/>
    <lineage>
        <taxon>Eukaryota</taxon>
        <taxon>Viridiplantae</taxon>
        <taxon>Streptophyta</taxon>
        <taxon>Embryophyta</taxon>
        <taxon>Tracheophyta</taxon>
        <taxon>Spermatophyta</taxon>
        <taxon>Magnoliopsida</taxon>
        <taxon>eudicotyledons</taxon>
        <taxon>Gunneridae</taxon>
        <taxon>Pentapetalae</taxon>
        <taxon>rosids</taxon>
        <taxon>malvids</taxon>
        <taxon>Malvales</taxon>
        <taxon>Malvaceae</taxon>
        <taxon>Malvoideae</taxon>
        <taxon>Gossypium</taxon>
    </lineage>
</organism>
<dbReference type="Proteomes" id="UP000593573">
    <property type="component" value="Unassembled WGS sequence"/>
</dbReference>
<comment type="caution">
    <text evidence="2">The sequence shown here is derived from an EMBL/GenBank/DDBJ whole genome shotgun (WGS) entry which is preliminary data.</text>
</comment>
<proteinExistence type="predicted"/>
<dbReference type="AlphaFoldDB" id="A0A7J8UF12"/>
<feature type="region of interest" description="Disordered" evidence="1">
    <location>
        <begin position="165"/>
        <end position="201"/>
    </location>
</feature>
<feature type="compositionally biased region" description="Acidic residues" evidence="1">
    <location>
        <begin position="173"/>
        <end position="201"/>
    </location>
</feature>